<keyword evidence="6" id="KW-0460">Magnesium</keyword>
<comment type="subunit">
    <text evidence="11 12">Monomer. Binds crRNA and tracrRNA.</text>
</comment>
<evidence type="ECO:0000256" key="13">
    <source>
        <dbReference type="SAM" id="Coils"/>
    </source>
</evidence>
<organism evidence="15 16">
    <name type="scientific">Taurinivorans muris</name>
    <dbReference type="NCBI Taxonomy" id="2787751"/>
    <lineage>
        <taxon>Bacteria</taxon>
        <taxon>Pseudomonadati</taxon>
        <taxon>Thermodesulfobacteriota</taxon>
        <taxon>Desulfovibrionia</taxon>
        <taxon>Desulfovibrionales</taxon>
        <taxon>Desulfovibrionaceae</taxon>
        <taxon>Taurinivorans</taxon>
    </lineage>
</organism>
<evidence type="ECO:0000256" key="1">
    <source>
        <dbReference type="ARBA" id="ARBA00001946"/>
    </source>
</evidence>
<dbReference type="InterPro" id="IPR033114">
    <property type="entry name" value="HNH_CAS9"/>
</dbReference>
<keyword evidence="8 12" id="KW-0051">Antiviral defense</keyword>
<proteinExistence type="inferred from homology"/>
<keyword evidence="2 12" id="KW-0540">Nuclease</keyword>
<gene>
    <name evidence="12" type="primary">cas9</name>
    <name evidence="15" type="ORF">JBF11_07140</name>
</gene>
<evidence type="ECO:0000256" key="7">
    <source>
        <dbReference type="ARBA" id="ARBA00022884"/>
    </source>
</evidence>
<keyword evidence="16" id="KW-1185">Reference proteome</keyword>
<reference evidence="15" key="1">
    <citation type="submission" date="2020-12" db="EMBL/GenBank/DDBJ databases">
        <title>Taurinivorans muris gen. nov., sp. nov., fundamental and realized metabolic niche of a ubiquitous sulfidogenic bacterium in the murine intestine.</title>
        <authorList>
            <person name="Ye H."/>
            <person name="Hanson B.T."/>
            <person name="Loy A."/>
        </authorList>
    </citation>
    <scope>NUCLEOTIDE SEQUENCE</scope>
    <source>
        <strain evidence="15">LT0009</strain>
    </source>
</reference>
<keyword evidence="9 12" id="KW-0238">DNA-binding</keyword>
<comment type="function">
    <text evidence="12">CRISPR (clustered regularly interspaced short palindromic repeat) is an adaptive immune system that provides protection against mobile genetic elements (viruses, transposable elements and conjugative plasmids). CRISPR clusters contain spacers, sequences complementary to antecedent mobile elements, and target invading nucleic acids. CRISPR clusters are transcribed and processed into CRISPR RNA (crRNA). In type II CRISPR systems correct processing of pre-crRNA requires a trans-encoded small RNA (tracrRNA), endogenous ribonuclease 3 (rnc) and this protein. The tracrRNA serves as a guide for ribonuclease 3-aided processing of pre-crRNA. Subsequently Cas9/crRNA/tracrRNA endonucleolytically cleaves linear or circular dsDNA target complementary to the spacer; Cas9 is inactive in the absence of the 2 guide RNAs (gRNA). Cas9 recognizes the protospacer adjacent motif (PAM) in the CRISPR repeat sequences to help distinguish self versus nonself, as targets within the bacterial CRISPR locus do not have PAMs. PAM recognition is also required for catalytic activity.</text>
</comment>
<dbReference type="Pfam" id="PF13395">
    <property type="entry name" value="HNH_4"/>
    <property type="match status" value="1"/>
</dbReference>
<keyword evidence="13" id="KW-0175">Coiled coil</keyword>
<comment type="domain">
    <text evidence="12">Has 2 endonuclease domains. The discontinuous RuvC-like domain cleaves the target DNA noncomplementary to crRNA while the HNH nuclease domain cleaves the target DNA complementary to crRNA.</text>
</comment>
<dbReference type="Pfam" id="PF18541">
    <property type="entry name" value="RuvC_III"/>
    <property type="match status" value="1"/>
</dbReference>
<evidence type="ECO:0000256" key="11">
    <source>
        <dbReference type="ARBA" id="ARBA00046380"/>
    </source>
</evidence>
<dbReference type="RefSeq" id="WP_334314796.1">
    <property type="nucleotide sequence ID" value="NZ_CP065938.1"/>
</dbReference>
<dbReference type="InterPro" id="IPR003615">
    <property type="entry name" value="HNH_nuc"/>
</dbReference>
<keyword evidence="3" id="KW-0479">Metal-binding</keyword>
<feature type="active site" description="Proton acceptor for HNH nuclease domain" evidence="12">
    <location>
        <position position="605"/>
    </location>
</feature>
<dbReference type="EC" id="3.1.-.-" evidence="12"/>
<dbReference type="NCBIfam" id="TIGR01865">
    <property type="entry name" value="cas_Csn1"/>
    <property type="match status" value="1"/>
</dbReference>
<protein>
    <recommendedName>
        <fullName evidence="12">CRISPR-associated endonuclease Cas9</fullName>
        <ecNumber evidence="12">3.1.-.-</ecNumber>
    </recommendedName>
</protein>
<keyword evidence="5 12" id="KW-0378">Hydrolase</keyword>
<evidence type="ECO:0000256" key="4">
    <source>
        <dbReference type="ARBA" id="ARBA00022759"/>
    </source>
</evidence>
<evidence type="ECO:0000256" key="9">
    <source>
        <dbReference type="ARBA" id="ARBA00023125"/>
    </source>
</evidence>
<comment type="similarity">
    <text evidence="12">Belongs to the CRISPR-associated Cas9 family.</text>
</comment>
<sequence>MALRYILGIDLGISSIGTALIKIAPEAKDLNDINSYEKILDAGVRICSCPEGAEKRRILRSQRKSKKHRKARKKQLIQLLQEYNLLPKERSGLELGLRSAPYALRAKAMQEPLNSAHELGFCIMHTAKLRGAGFIEETDEKEKSEKSLNRYQLLEQALNKEKTTLSEYLYKHLQENGCIRQRKEFIADKVPFSVPRHLVKRDYRDLMSRQAPHFNISDEQIKKVYDCIFMDFPRAPYANAPCSLLPETGGRLPKMHRLAEQLRIYQQCNNIRYKTENSTQKLTREMRDKLAAMLMQGESLNKTLIKKTLQTYTDEKILSINVYAEDEEIKAIKPFAHIKAFADIPAFWQLSEEEQDGLMEFIADPVNPKANPAKPVLYDEEDFLHICMEKLNLSGIEDERKLYACLNSLPKDRTMLGKEASRQILKKLIEGYEENGIWQAPTYYEAVKACGFTRENQEQKRYDELPYYGEILHDEILPIHPWHLDRTAKEEKIGRIANPVVHSILNQLRKVINEIIRLYGKPEMIKLEVARDFGMSKKKRDKLEKQRLANEKYNKIIDEELLKNGYAVTDKNRKKYKLLKEQGYKDIYTQANLRISDLNAYEIDHIIPQTAGGTNSFCNLVLTTVNNVKSDTFAYDFIRQNFADREEAIKKHLETLPENKAWRFTAEAKDRFILLGDEKDEDYADRRLQDSRYMAKAALRYLHAVCPDILAIRGGMTAQLRRLWGFDGMEFELMGLDIPRYLTNNETGEVYCDENGKLSNNSDWEKKPRIDHRHHAIDAMVLCAVTRSLALKMYKARKQGKEIDESIINMPFRLSPKNPDHKSFRELVLETLKEIRISHKAEHDTNTQLHNETAIRILDYDEKKGLHTATYMRSLGNIDSFGKLEKIAVAENLGTSPDVQKIRKRCAEIIKAVNAQKFAAEQSLMEKNAENRLQGLKETAMTEQNLVQEAIRLAHVGKKYPVGKKFTLVNIREKQQCGYEPDSNHHVDFYVHTEGKQKGKIGWECIKSIDAANPNFKPGWRQENAKLIWSVCKDDILELRFTEQQLQEYNVPKAFVSKISKNGQQEYTMLAKILKFSPGVLVFVSIYDARTGTKNALKEHPENFLLWTSGNLGLNSYCELQARKVSLSSFGKINGKHKKLWNGKKI</sequence>
<dbReference type="PROSITE" id="PS51749">
    <property type="entry name" value="HNH_CAS9"/>
    <property type="match status" value="1"/>
</dbReference>
<evidence type="ECO:0000256" key="8">
    <source>
        <dbReference type="ARBA" id="ARBA00023118"/>
    </source>
</evidence>
<dbReference type="InterPro" id="IPR028629">
    <property type="entry name" value="Cas9"/>
</dbReference>
<evidence type="ECO:0000256" key="6">
    <source>
        <dbReference type="ARBA" id="ARBA00022842"/>
    </source>
</evidence>
<dbReference type="InterPro" id="IPR041383">
    <property type="entry name" value="RuvC_III"/>
</dbReference>
<keyword evidence="10" id="KW-0464">Manganese</keyword>
<evidence type="ECO:0000256" key="12">
    <source>
        <dbReference type="HAMAP-Rule" id="MF_01480"/>
    </source>
</evidence>
<dbReference type="Gene3D" id="3.30.420.10">
    <property type="entry name" value="Ribonuclease H-like superfamily/Ribonuclease H"/>
    <property type="match status" value="3"/>
</dbReference>
<evidence type="ECO:0000313" key="16">
    <source>
        <dbReference type="Proteomes" id="UP001058120"/>
    </source>
</evidence>
<comment type="caution">
    <text evidence="12">Lacks conserved residue(s) required for the propagation of feature annotation.</text>
</comment>
<evidence type="ECO:0000259" key="14">
    <source>
        <dbReference type="PROSITE" id="PS51749"/>
    </source>
</evidence>
<evidence type="ECO:0000256" key="3">
    <source>
        <dbReference type="ARBA" id="ARBA00022723"/>
    </source>
</evidence>
<dbReference type="HAMAP" id="MF_01480">
    <property type="entry name" value="Cas9"/>
    <property type="match status" value="1"/>
</dbReference>
<dbReference type="EMBL" id="CP065938">
    <property type="protein sequence ID" value="UWX05228.1"/>
    <property type="molecule type" value="Genomic_DNA"/>
</dbReference>
<evidence type="ECO:0000256" key="5">
    <source>
        <dbReference type="ARBA" id="ARBA00022801"/>
    </source>
</evidence>
<evidence type="ECO:0000256" key="10">
    <source>
        <dbReference type="ARBA" id="ARBA00023211"/>
    </source>
</evidence>
<keyword evidence="7 12" id="KW-0694">RNA-binding</keyword>
<keyword evidence="4 12" id="KW-0255">Endonuclease</keyword>
<name>A0ABY5Y1U4_9BACT</name>
<dbReference type="Proteomes" id="UP001058120">
    <property type="component" value="Chromosome"/>
</dbReference>
<accession>A0ABY5Y1U4</accession>
<dbReference type="InterPro" id="IPR036397">
    <property type="entry name" value="RNaseH_sf"/>
</dbReference>
<feature type="coiled-coil region" evidence="13">
    <location>
        <begin position="919"/>
        <end position="946"/>
    </location>
</feature>
<feature type="domain" description="HNH Cas9-type" evidence="14">
    <location>
        <begin position="536"/>
        <end position="688"/>
    </location>
</feature>
<evidence type="ECO:0000313" key="15">
    <source>
        <dbReference type="EMBL" id="UWX05228.1"/>
    </source>
</evidence>
<evidence type="ECO:0000256" key="2">
    <source>
        <dbReference type="ARBA" id="ARBA00022722"/>
    </source>
</evidence>
<comment type="cofactor">
    <cofactor evidence="1">
        <name>Mg(2+)</name>
        <dbReference type="ChEBI" id="CHEBI:18420"/>
    </cofactor>
</comment>
<feature type="active site" description="For RuvC-like nuclease domain" evidence="12">
    <location>
        <position position="10"/>
    </location>
</feature>